<name>A0AA88IAD3_ARTSF</name>
<organism evidence="3 4">
    <name type="scientific">Artemia franciscana</name>
    <name type="common">Brine shrimp</name>
    <name type="synonym">Artemia sanfranciscana</name>
    <dbReference type="NCBI Taxonomy" id="6661"/>
    <lineage>
        <taxon>Eukaryota</taxon>
        <taxon>Metazoa</taxon>
        <taxon>Ecdysozoa</taxon>
        <taxon>Arthropoda</taxon>
        <taxon>Crustacea</taxon>
        <taxon>Branchiopoda</taxon>
        <taxon>Anostraca</taxon>
        <taxon>Artemiidae</taxon>
        <taxon>Artemia</taxon>
    </lineage>
</organism>
<dbReference type="InterPro" id="IPR012675">
    <property type="entry name" value="Beta-grasp_dom_sf"/>
</dbReference>
<comment type="caution">
    <text evidence="3">The sequence shown here is derived from an EMBL/GenBank/DDBJ whole genome shotgun (WGS) entry which is preliminary data.</text>
</comment>
<dbReference type="Gene3D" id="3.30.980.10">
    <property type="entry name" value="Threonyl-trna Synthetase, Chain A, domain 2"/>
    <property type="match status" value="1"/>
</dbReference>
<evidence type="ECO:0000256" key="1">
    <source>
        <dbReference type="ARBA" id="ARBA00022917"/>
    </source>
</evidence>
<gene>
    <name evidence="3" type="ORF">QYM36_001933</name>
</gene>
<dbReference type="GO" id="GO:0000166">
    <property type="term" value="F:nucleotide binding"/>
    <property type="evidence" value="ECO:0007669"/>
    <property type="project" value="InterPro"/>
</dbReference>
<evidence type="ECO:0000259" key="2">
    <source>
        <dbReference type="Pfam" id="PF02824"/>
    </source>
</evidence>
<accession>A0AA88IAD3</accession>
<dbReference type="CDD" id="cd01667">
    <property type="entry name" value="TGS_ThrRS"/>
    <property type="match status" value="1"/>
</dbReference>
<proteinExistence type="predicted"/>
<dbReference type="Gene3D" id="3.10.20.30">
    <property type="match status" value="1"/>
</dbReference>
<dbReference type="GO" id="GO:0004829">
    <property type="term" value="F:threonine-tRNA ligase activity"/>
    <property type="evidence" value="ECO:0007669"/>
    <property type="project" value="TreeGrafter"/>
</dbReference>
<keyword evidence="1" id="KW-0648">Protein biosynthesis</keyword>
<evidence type="ECO:0000313" key="4">
    <source>
        <dbReference type="Proteomes" id="UP001187531"/>
    </source>
</evidence>
<dbReference type="AlphaFoldDB" id="A0AA88IAD3"/>
<dbReference type="InterPro" id="IPR012676">
    <property type="entry name" value="TGS-like"/>
</dbReference>
<dbReference type="GO" id="GO:0006435">
    <property type="term" value="P:threonyl-tRNA aminoacylation"/>
    <property type="evidence" value="ECO:0007669"/>
    <property type="project" value="TreeGrafter"/>
</dbReference>
<dbReference type="SUPFAM" id="SSF81271">
    <property type="entry name" value="TGS-like"/>
    <property type="match status" value="1"/>
</dbReference>
<sequence length="323" mass="36610">MTSSRLFDSLKKSLTPMEPFFKTAKESIKRRSQVFSEEKERQRNLVVRAEKIEVCYKGLTEESTMLMNKQISTPYDCIRHLGEDLMKVSAIAEVNGEPWDMHRPIESDCELKLLHFHSLDPTVANKAFWRSGSFLLGAVIELAFREEIPVVLHSFPAPNVRSGSFVYDAYIGVESWQPSGEEMRQLSAAFARLAVEDLPFERLEVNEKVAKELFKDNQFKMAQIPKICEDHGSITVYRVGEHVDISRGPMISSSSLFGRVAVSSIHLLNSDIPNLFRFQGVAIPKQLMLNHFAWGIVQERSKHLNPCRIPGSQISLQQASIAS</sequence>
<feature type="domain" description="TGS" evidence="2">
    <location>
        <begin position="72"/>
        <end position="114"/>
    </location>
</feature>
<dbReference type="InterPro" id="IPR018163">
    <property type="entry name" value="Thr/Ala-tRNA-synth_IIc_edit"/>
</dbReference>
<dbReference type="GO" id="GO:0005739">
    <property type="term" value="C:mitochondrion"/>
    <property type="evidence" value="ECO:0007669"/>
    <property type="project" value="TreeGrafter"/>
</dbReference>
<dbReference type="EMBL" id="JAVRJZ010000004">
    <property type="protein sequence ID" value="KAK2723429.1"/>
    <property type="molecule type" value="Genomic_DNA"/>
</dbReference>
<dbReference type="Pfam" id="PF02824">
    <property type="entry name" value="TGS"/>
    <property type="match status" value="1"/>
</dbReference>
<dbReference type="InterPro" id="IPR004095">
    <property type="entry name" value="TGS"/>
</dbReference>
<dbReference type="PANTHER" id="PTHR11451">
    <property type="entry name" value="THREONINE-TRNA LIGASE"/>
    <property type="match status" value="1"/>
</dbReference>
<dbReference type="PANTHER" id="PTHR11451:SF44">
    <property type="entry name" value="THREONINE--TRNA LIGASE, CHLOROPLASTIC_MITOCHONDRIAL 2"/>
    <property type="match status" value="1"/>
</dbReference>
<evidence type="ECO:0000313" key="3">
    <source>
        <dbReference type="EMBL" id="KAK2723429.1"/>
    </source>
</evidence>
<reference evidence="3" key="1">
    <citation type="submission" date="2023-07" db="EMBL/GenBank/DDBJ databases">
        <title>Chromosome-level genome assembly of Artemia franciscana.</title>
        <authorList>
            <person name="Jo E."/>
        </authorList>
    </citation>
    <scope>NUCLEOTIDE SEQUENCE</scope>
    <source>
        <tissue evidence="3">Whole body</tissue>
    </source>
</reference>
<protein>
    <recommendedName>
        <fullName evidence="2">TGS domain-containing protein</fullName>
    </recommendedName>
</protein>
<keyword evidence="4" id="KW-1185">Reference proteome</keyword>
<dbReference type="Proteomes" id="UP001187531">
    <property type="component" value="Unassembled WGS sequence"/>
</dbReference>
<dbReference type="SUPFAM" id="SSF55186">
    <property type="entry name" value="ThrRS/AlaRS common domain"/>
    <property type="match status" value="1"/>
</dbReference>